<dbReference type="Proteomes" id="UP000078504">
    <property type="component" value="Unassembled WGS sequence"/>
</dbReference>
<evidence type="ECO:0000313" key="1">
    <source>
        <dbReference type="EMBL" id="OAT17059.1"/>
    </source>
</evidence>
<reference evidence="1 2" key="1">
    <citation type="submission" date="2016-04" db="EMBL/GenBank/DDBJ databases">
        <title>ATOL: Assembling a taxonomically balanced genome-scale reconstruction of the evolutionary history of the Enterobacteriaceae.</title>
        <authorList>
            <person name="Plunkett G.III."/>
            <person name="Neeno-Eckwall E.C."/>
            <person name="Glasner J.D."/>
            <person name="Perna N.T."/>
        </authorList>
    </citation>
    <scope>NUCLEOTIDE SEQUENCE [LARGE SCALE GENOMIC DNA]</scope>
    <source>
        <strain evidence="1 2">ATCC 51604</strain>
    </source>
</reference>
<dbReference type="EMBL" id="LXEP01000044">
    <property type="protein sequence ID" value="OAT17059.1"/>
    <property type="molecule type" value="Genomic_DNA"/>
</dbReference>
<comment type="caution">
    <text evidence="1">The sequence shown here is derived from an EMBL/GenBank/DDBJ whole genome shotgun (WGS) entry which is preliminary data.</text>
</comment>
<dbReference type="AlphaFoldDB" id="A0A1B7HN35"/>
<gene>
    <name evidence="1" type="ORF">M977_04305</name>
</gene>
<accession>A0A1B7HN35</accession>
<organism evidence="1 2">
    <name type="scientific">Buttiauxella gaviniae ATCC 51604</name>
    <dbReference type="NCBI Taxonomy" id="1354253"/>
    <lineage>
        <taxon>Bacteria</taxon>
        <taxon>Pseudomonadati</taxon>
        <taxon>Pseudomonadota</taxon>
        <taxon>Gammaproteobacteria</taxon>
        <taxon>Enterobacterales</taxon>
        <taxon>Enterobacteriaceae</taxon>
        <taxon>Buttiauxella</taxon>
    </lineage>
</organism>
<protein>
    <submittedName>
        <fullName evidence="1">Uncharacterized protein</fullName>
    </submittedName>
</protein>
<evidence type="ECO:0000313" key="2">
    <source>
        <dbReference type="Proteomes" id="UP000078504"/>
    </source>
</evidence>
<sequence>MKAEEHIHQQDERIAYLEALTRQQRASIQGINARLFKLEQRPVTVHNTVNTVVNLPRSVRKEALTFAESMEQFIDGKAERERRYQARLESNHS</sequence>
<name>A0A1B7HN35_9ENTR</name>
<proteinExistence type="predicted"/>